<dbReference type="InterPro" id="IPR002110">
    <property type="entry name" value="Ankyrin_rpt"/>
</dbReference>
<reference evidence="4" key="1">
    <citation type="submission" date="2020-12" db="EMBL/GenBank/DDBJ databases">
        <title>Metabolic potential, ecology and presence of endohyphal bacteria is reflected in genomic diversity of Mucoromycotina.</title>
        <authorList>
            <person name="Muszewska A."/>
            <person name="Okrasinska A."/>
            <person name="Steczkiewicz K."/>
            <person name="Drgas O."/>
            <person name="Orlowska M."/>
            <person name="Perlinska-Lenart U."/>
            <person name="Aleksandrzak-Piekarczyk T."/>
            <person name="Szatraj K."/>
            <person name="Zielenkiewicz U."/>
            <person name="Pilsyk S."/>
            <person name="Malc E."/>
            <person name="Mieczkowski P."/>
            <person name="Kruszewska J.S."/>
            <person name="Biernat P."/>
            <person name="Pawlowska J."/>
        </authorList>
    </citation>
    <scope>NUCLEOTIDE SEQUENCE</scope>
    <source>
        <strain evidence="4">WA0000067209</strain>
    </source>
</reference>
<dbReference type="AlphaFoldDB" id="A0A8H7Q145"/>
<feature type="repeat" description="ANK" evidence="1">
    <location>
        <begin position="194"/>
        <end position="226"/>
    </location>
</feature>
<dbReference type="GO" id="GO:0051020">
    <property type="term" value="F:GTPase binding"/>
    <property type="evidence" value="ECO:0007669"/>
    <property type="project" value="TreeGrafter"/>
</dbReference>
<keyword evidence="1" id="KW-0040">ANK repeat</keyword>
<protein>
    <recommendedName>
        <fullName evidence="3">Dilute domain-containing protein</fullName>
    </recommendedName>
</protein>
<dbReference type="Pfam" id="PF12796">
    <property type="entry name" value="Ank_2"/>
    <property type="match status" value="1"/>
</dbReference>
<feature type="region of interest" description="Disordered" evidence="2">
    <location>
        <begin position="1"/>
        <end position="40"/>
    </location>
</feature>
<organism evidence="4 5">
    <name type="scientific">Mortierella isabellina</name>
    <name type="common">Filamentous fungus</name>
    <name type="synonym">Umbelopsis isabellina</name>
    <dbReference type="NCBI Taxonomy" id="91625"/>
    <lineage>
        <taxon>Eukaryota</taxon>
        <taxon>Fungi</taxon>
        <taxon>Fungi incertae sedis</taxon>
        <taxon>Mucoromycota</taxon>
        <taxon>Mucoromycotina</taxon>
        <taxon>Umbelopsidomycetes</taxon>
        <taxon>Umbelopsidales</taxon>
        <taxon>Umbelopsidaceae</taxon>
        <taxon>Umbelopsis</taxon>
    </lineage>
</organism>
<dbReference type="InterPro" id="IPR037986">
    <property type="entry name" value="Myo5p-like_CBD_DIL"/>
</dbReference>
<dbReference type="PROSITE" id="PS50297">
    <property type="entry name" value="ANK_REP_REGION"/>
    <property type="match status" value="2"/>
</dbReference>
<feature type="repeat" description="ANK" evidence="1">
    <location>
        <begin position="227"/>
        <end position="259"/>
    </location>
</feature>
<keyword evidence="5" id="KW-1185">Reference proteome</keyword>
<evidence type="ECO:0000313" key="5">
    <source>
        <dbReference type="Proteomes" id="UP000654370"/>
    </source>
</evidence>
<dbReference type="SMART" id="SM01132">
    <property type="entry name" value="DIL"/>
    <property type="match status" value="1"/>
</dbReference>
<evidence type="ECO:0000256" key="1">
    <source>
        <dbReference type="PROSITE-ProRule" id="PRU00023"/>
    </source>
</evidence>
<feature type="compositionally biased region" description="Polar residues" evidence="2">
    <location>
        <begin position="1"/>
        <end position="15"/>
    </location>
</feature>
<dbReference type="SMART" id="SM00248">
    <property type="entry name" value="ANK"/>
    <property type="match status" value="2"/>
</dbReference>
<feature type="compositionally biased region" description="Polar residues" evidence="2">
    <location>
        <begin position="716"/>
        <end position="741"/>
    </location>
</feature>
<feature type="domain" description="Dilute" evidence="3">
    <location>
        <begin position="411"/>
        <end position="702"/>
    </location>
</feature>
<dbReference type="PANTHER" id="PTHR16027:SF6">
    <property type="entry name" value="DILUTE DOMAIN-CONTAINING PROTEIN"/>
    <property type="match status" value="1"/>
</dbReference>
<dbReference type="InterPro" id="IPR002710">
    <property type="entry name" value="Dilute_dom"/>
</dbReference>
<dbReference type="PROSITE" id="PS51126">
    <property type="entry name" value="DILUTE"/>
    <property type="match status" value="1"/>
</dbReference>
<dbReference type="InterPro" id="IPR036770">
    <property type="entry name" value="Ankyrin_rpt-contain_sf"/>
</dbReference>
<dbReference type="Proteomes" id="UP000654370">
    <property type="component" value="Unassembled WGS sequence"/>
</dbReference>
<feature type="region of interest" description="Disordered" evidence="2">
    <location>
        <begin position="767"/>
        <end position="789"/>
    </location>
</feature>
<feature type="region of interest" description="Disordered" evidence="2">
    <location>
        <begin position="709"/>
        <end position="750"/>
    </location>
</feature>
<sequence length="805" mass="90251">MLASNNHASNVYNRTSRIDSPPVTPKWKSSLASPQRKGSLDLQVKTGTKELSTRIAANYQELSAMLTTLAPAPNRNLIPTASVSTKLSEKLALPKPIETKELSAKPETEAVTHHTQPANSEIEPTISYFIMLGDDIVDEESVLNHKTISYTEKKLRITKIFTRAASNGDAKKIRHMLSQEHLRPFIDIDSQDEDGTTPLIYAACFGALKVIRALLEAGANANTQDKSGWTALMWATNNNHEEIVKTLIECGATSNAKSITGCSVFDFINKENKTMNDLLVRNARDSISSLSSLGFAHPGRSSSPSSIGSEADFSVYDWSSCDASLKSPSFDEKSDSESEEVNEFVWDRCLPHQMFVFDAIKLPKLLDLVTIKMDMPPKSRQEILVPANVIFLSARFAHYYCDADTVDIVFRESVSRLKKCLLASNRNIHALTFWMTNMSTLLQYLKRDSGLVVGTADYHVELSELISETYMLIVTDTQQRIDKILEPAMLEHEQIGEMEQVSFVDEWRFFRRGSTRRQSTIISSADPATSLQRTASLASRTMAESKSSKNLSPVSIISLLSSTIYVFRSYHVHPSIIVQAMAQFLYYISCEVFNRILANRKMLCRSKALQVRMNLSVLEEWVRSQRLPSSLLSCFEPVTQLLQLLQCLSQLQDWNTFSATARELTALNALQIRRCIANYRYEVDELKVPEEIDAQLKLLKSNNKARLELSTDTHNTDTASVKSGSSLESDSMASSRLSVPSFTEEEEEMKERRNSKFILPFSLPTFSQEQQHDGPAKSEGGNTIPSRGIATPVIPEEWLHHLDTI</sequence>
<gene>
    <name evidence="4" type="ORF">INT43_000393</name>
</gene>
<dbReference type="Pfam" id="PF01843">
    <property type="entry name" value="DIL"/>
    <property type="match status" value="1"/>
</dbReference>
<evidence type="ECO:0000256" key="2">
    <source>
        <dbReference type="SAM" id="MobiDB-lite"/>
    </source>
</evidence>
<dbReference type="EMBL" id="JAEPQZ010000002">
    <property type="protein sequence ID" value="KAG2184484.1"/>
    <property type="molecule type" value="Genomic_DNA"/>
</dbReference>
<dbReference type="InterPro" id="IPR052072">
    <property type="entry name" value="Vascular_dev_regulator"/>
</dbReference>
<accession>A0A8H7Q145</accession>
<name>A0A8H7Q145_MORIS</name>
<dbReference type="OrthoDB" id="2415636at2759"/>
<dbReference type="CDD" id="cd15473">
    <property type="entry name" value="Myo5p-like_CBD_DIL_ANK"/>
    <property type="match status" value="1"/>
</dbReference>
<dbReference type="SUPFAM" id="SSF48403">
    <property type="entry name" value="Ankyrin repeat"/>
    <property type="match status" value="1"/>
</dbReference>
<evidence type="ECO:0000313" key="4">
    <source>
        <dbReference type="EMBL" id="KAG2184484.1"/>
    </source>
</evidence>
<dbReference type="PANTHER" id="PTHR16027">
    <property type="entry name" value="DILUTE DOMAIN-CONTAINING PROTEIN YPR089W"/>
    <property type="match status" value="1"/>
</dbReference>
<dbReference type="Gene3D" id="1.25.40.20">
    <property type="entry name" value="Ankyrin repeat-containing domain"/>
    <property type="match status" value="1"/>
</dbReference>
<dbReference type="PROSITE" id="PS50088">
    <property type="entry name" value="ANK_REPEAT"/>
    <property type="match status" value="2"/>
</dbReference>
<evidence type="ECO:0000259" key="3">
    <source>
        <dbReference type="PROSITE" id="PS51126"/>
    </source>
</evidence>
<comment type="caution">
    <text evidence="4">The sequence shown here is derived from an EMBL/GenBank/DDBJ whole genome shotgun (WGS) entry which is preliminary data.</text>
</comment>
<proteinExistence type="predicted"/>